<evidence type="ECO:0000256" key="1">
    <source>
        <dbReference type="ARBA" id="ARBA00023125"/>
    </source>
</evidence>
<feature type="compositionally biased region" description="Low complexity" evidence="4">
    <location>
        <begin position="154"/>
        <end position="167"/>
    </location>
</feature>
<keyword evidence="6" id="KW-1185">Reference proteome</keyword>
<dbReference type="Proteomes" id="UP000008221">
    <property type="component" value="Chromosome"/>
</dbReference>
<dbReference type="SUPFAM" id="SSF50249">
    <property type="entry name" value="Nucleic acid-binding proteins"/>
    <property type="match status" value="1"/>
</dbReference>
<accession>A0LVD2</accession>
<dbReference type="InterPro" id="IPR012340">
    <property type="entry name" value="NA-bd_OB-fold"/>
</dbReference>
<comment type="subunit">
    <text evidence="2">Homotetramer.</text>
</comment>
<organism evidence="5 6">
    <name type="scientific">Acidothermus cellulolyticus (strain ATCC 43068 / DSM 8971 / 11B)</name>
    <dbReference type="NCBI Taxonomy" id="351607"/>
    <lineage>
        <taxon>Bacteria</taxon>
        <taxon>Bacillati</taxon>
        <taxon>Actinomycetota</taxon>
        <taxon>Actinomycetes</taxon>
        <taxon>Acidothermales</taxon>
        <taxon>Acidothermaceae</taxon>
        <taxon>Acidothermus</taxon>
    </lineage>
</organism>
<dbReference type="OrthoDB" id="9809878at2"/>
<name>A0LVD2_ACIC1</name>
<evidence type="ECO:0000256" key="4">
    <source>
        <dbReference type="SAM" id="MobiDB-lite"/>
    </source>
</evidence>
<protein>
    <recommendedName>
        <fullName evidence="2 3">Single-stranded DNA-binding protein</fullName>
        <shortName evidence="2">SSB</shortName>
    </recommendedName>
</protein>
<dbReference type="PROSITE" id="PS50935">
    <property type="entry name" value="SSB"/>
    <property type="match status" value="1"/>
</dbReference>
<dbReference type="EMBL" id="CP000481">
    <property type="protein sequence ID" value="ABK53392.1"/>
    <property type="molecule type" value="Genomic_DNA"/>
</dbReference>
<dbReference type="HOGENOM" id="CLU_078758_1_3_11"/>
<dbReference type="KEGG" id="ace:Acel_1620"/>
<dbReference type="Gene3D" id="2.40.50.140">
    <property type="entry name" value="Nucleic acid-binding proteins"/>
    <property type="match status" value="1"/>
</dbReference>
<feature type="compositionally biased region" description="Basic and acidic residues" evidence="4">
    <location>
        <begin position="135"/>
        <end position="153"/>
    </location>
</feature>
<evidence type="ECO:0000313" key="5">
    <source>
        <dbReference type="EMBL" id="ABK53392.1"/>
    </source>
</evidence>
<dbReference type="PANTHER" id="PTHR10302:SF27">
    <property type="entry name" value="SINGLE-STRANDED DNA-BINDING PROTEIN"/>
    <property type="match status" value="1"/>
</dbReference>
<dbReference type="eggNOG" id="COG0629">
    <property type="taxonomic scope" value="Bacteria"/>
</dbReference>
<feature type="region of interest" description="Disordered" evidence="4">
    <location>
        <begin position="124"/>
        <end position="179"/>
    </location>
</feature>
<dbReference type="GO" id="GO:0003697">
    <property type="term" value="F:single-stranded DNA binding"/>
    <property type="evidence" value="ECO:0007669"/>
    <property type="project" value="UniProtKB-UniRule"/>
</dbReference>
<proteinExistence type="inferred from homology"/>
<dbReference type="STRING" id="351607.Acel_1620"/>
<evidence type="ECO:0000256" key="3">
    <source>
        <dbReference type="RuleBase" id="RU000524"/>
    </source>
</evidence>
<dbReference type="GO" id="GO:0009295">
    <property type="term" value="C:nucleoid"/>
    <property type="evidence" value="ECO:0007669"/>
    <property type="project" value="TreeGrafter"/>
</dbReference>
<dbReference type="RefSeq" id="WP_011720455.1">
    <property type="nucleotide sequence ID" value="NC_008578.1"/>
</dbReference>
<dbReference type="GO" id="GO:0006260">
    <property type="term" value="P:DNA replication"/>
    <property type="evidence" value="ECO:0007669"/>
    <property type="project" value="InterPro"/>
</dbReference>
<dbReference type="InParanoid" id="A0LVD2"/>
<dbReference type="CDD" id="cd04496">
    <property type="entry name" value="SSB_OBF"/>
    <property type="match status" value="1"/>
</dbReference>
<comment type="caution">
    <text evidence="2">Lacks conserved residue(s) required for the propagation of feature annotation.</text>
</comment>
<dbReference type="Pfam" id="PF00436">
    <property type="entry name" value="SSB"/>
    <property type="match status" value="1"/>
</dbReference>
<dbReference type="InterPro" id="IPR000424">
    <property type="entry name" value="Primosome_PriB/ssb"/>
</dbReference>
<dbReference type="NCBIfam" id="TIGR00621">
    <property type="entry name" value="ssb"/>
    <property type="match status" value="1"/>
</dbReference>
<gene>
    <name evidence="5" type="ordered locus">Acel_1620</name>
</gene>
<dbReference type="AlphaFoldDB" id="A0LVD2"/>
<evidence type="ECO:0000313" key="6">
    <source>
        <dbReference type="Proteomes" id="UP000008221"/>
    </source>
</evidence>
<dbReference type="PANTHER" id="PTHR10302">
    <property type="entry name" value="SINGLE-STRANDED DNA-BINDING PROTEIN"/>
    <property type="match status" value="1"/>
</dbReference>
<keyword evidence="1 2" id="KW-0238">DNA-binding</keyword>
<dbReference type="HAMAP" id="MF_00984">
    <property type="entry name" value="SSB"/>
    <property type="match status" value="1"/>
</dbReference>
<evidence type="ECO:0000256" key="2">
    <source>
        <dbReference type="HAMAP-Rule" id="MF_00984"/>
    </source>
</evidence>
<dbReference type="InterPro" id="IPR011344">
    <property type="entry name" value="ssDNA-bd"/>
</dbReference>
<reference evidence="5 6" key="1">
    <citation type="journal article" date="2009" name="Genome Res.">
        <title>Complete genome of the cellulolytic thermophile Acidothermus cellulolyticus 11B provides insights into its ecophysiological and evolutionary adaptations.</title>
        <authorList>
            <person name="Barabote R.D."/>
            <person name="Xie G."/>
            <person name="Leu D.H."/>
            <person name="Normand P."/>
            <person name="Necsulea A."/>
            <person name="Daubin V."/>
            <person name="Medigue C."/>
            <person name="Adney W.S."/>
            <person name="Xu X.C."/>
            <person name="Lapidus A."/>
            <person name="Parales R.E."/>
            <person name="Detter C."/>
            <person name="Pujic P."/>
            <person name="Bruce D."/>
            <person name="Lavire C."/>
            <person name="Challacombe J.F."/>
            <person name="Brettin T.S."/>
            <person name="Berry A.M."/>
        </authorList>
    </citation>
    <scope>NUCLEOTIDE SEQUENCE [LARGE SCALE GENOMIC DNA]</scope>
    <source>
        <strain evidence="6">ATCC 43068 / DSM 8971 / 11B</strain>
    </source>
</reference>
<sequence length="179" mass="19122">MFDPQVTILGNVVADPRLNFTADGHAVASFRLAATPRRFDRTAGQWRDGETLFASVTCWRGLAENVAASLKRGQSVIVIGRLATRWYDAKDGSRREGVEIDALAVGPDLSRAVAVVKRAERAGVAHWPSPGNGSDRSDTELDRSDIEPDRSDIESAGSGAESAIASALEDDMTELATPA</sequence>